<dbReference type="SUPFAM" id="SSF53756">
    <property type="entry name" value="UDP-Glycosyltransferase/glycogen phosphorylase"/>
    <property type="match status" value="1"/>
</dbReference>
<accession>A0ABN5JVG1</accession>
<dbReference type="RefSeq" id="WP_107322157.1">
    <property type="nucleotide sequence ID" value="NZ_CP024081.1"/>
</dbReference>
<organism evidence="3 4">
    <name type="scientific">Pseudomonas rhizophila</name>
    <dbReference type="NCBI Taxonomy" id="2045200"/>
    <lineage>
        <taxon>Bacteria</taxon>
        <taxon>Pseudomonadati</taxon>
        <taxon>Pseudomonadota</taxon>
        <taxon>Gammaproteobacteria</taxon>
        <taxon>Pseudomonadales</taxon>
        <taxon>Pseudomonadaceae</taxon>
        <taxon>Pseudomonas</taxon>
    </lineage>
</organism>
<evidence type="ECO:0000259" key="1">
    <source>
        <dbReference type="Pfam" id="PF00534"/>
    </source>
</evidence>
<dbReference type="PANTHER" id="PTHR12526">
    <property type="entry name" value="GLYCOSYLTRANSFERASE"/>
    <property type="match status" value="1"/>
</dbReference>
<protein>
    <submittedName>
        <fullName evidence="3">Glycosyl transferase</fullName>
    </submittedName>
</protein>
<dbReference type="Proteomes" id="UP000241936">
    <property type="component" value="Chromosome"/>
</dbReference>
<gene>
    <name evidence="3" type="ORF">CRX69_13055</name>
</gene>
<dbReference type="Gene3D" id="3.40.50.2000">
    <property type="entry name" value="Glycogen Phosphorylase B"/>
    <property type="match status" value="2"/>
</dbReference>
<evidence type="ECO:0000259" key="2">
    <source>
        <dbReference type="Pfam" id="PF13439"/>
    </source>
</evidence>
<dbReference type="InterPro" id="IPR028098">
    <property type="entry name" value="Glyco_trans_4-like_N"/>
</dbReference>
<sequence>MKVIHVIIGLNLGGAELMLFRLSEALNGDDDQEHSVISLTDYGKLGPILTSKGVSVTALGMRNILDVPRVSYKLWQIFRLRKPDIVQTWMYHADLIGGIVARFSGIKNIIWGVRSTNIHRGVSKVTRGIRILCVFFSYVIPKLIVCAAEASRKAHVRIGYSQRRMTVIPNGFDTKLLTATLEDRMQIRTAAGFSESDLVVGSLGRYNPAKDHDNFITAAAFLAKDYPNLKFLLVGRELDLENEVVMKRIRETGYSDRFVLLGERHDVARCLKAMDIFCLHSQTEGFPNVLGEAMTMGLPCVTTDVGDASFLIGDTGTVVEPHNALALAEALRYLVVAGETFRLDLGKKAQRRIHENFTMSCVKLRFKSLYDHLSLDDS</sequence>
<dbReference type="EMBL" id="CP024081">
    <property type="protein sequence ID" value="AVU76085.1"/>
    <property type="molecule type" value="Genomic_DNA"/>
</dbReference>
<dbReference type="Pfam" id="PF00534">
    <property type="entry name" value="Glycos_transf_1"/>
    <property type="match status" value="1"/>
</dbReference>
<dbReference type="CDD" id="cd03807">
    <property type="entry name" value="GT4_WbnK-like"/>
    <property type="match status" value="1"/>
</dbReference>
<dbReference type="InterPro" id="IPR001296">
    <property type="entry name" value="Glyco_trans_1"/>
</dbReference>
<evidence type="ECO:0000313" key="3">
    <source>
        <dbReference type="EMBL" id="AVU76085.1"/>
    </source>
</evidence>
<keyword evidence="3" id="KW-0808">Transferase</keyword>
<evidence type="ECO:0000313" key="4">
    <source>
        <dbReference type="Proteomes" id="UP000241936"/>
    </source>
</evidence>
<name>A0ABN5JVG1_9PSED</name>
<reference evidence="3 4" key="1">
    <citation type="journal article" date="2018" name="Front. Microbiol.">
        <title>Pseudomonas rhizophila S211, a New Plant Growth-Promoting Rhizobacterium with Potential in Pesticide-Bioremediation.</title>
        <authorList>
            <person name="Hassen W."/>
            <person name="Neifar M."/>
            <person name="Cherif H."/>
            <person name="Najjari A."/>
            <person name="Chouchane H."/>
            <person name="Driouich R.C."/>
            <person name="Salah A."/>
            <person name="Naili F."/>
            <person name="Mosbah A."/>
            <person name="Souissi Y."/>
            <person name="Raddadi N."/>
            <person name="Ouzari H.I."/>
            <person name="Fava F."/>
            <person name="Cherif A."/>
        </authorList>
    </citation>
    <scope>NUCLEOTIDE SEQUENCE [LARGE SCALE GENOMIC DNA]</scope>
    <source>
        <strain evidence="3 4">S211</strain>
    </source>
</reference>
<feature type="domain" description="Glycosyl transferase family 1" evidence="1">
    <location>
        <begin position="186"/>
        <end position="351"/>
    </location>
</feature>
<dbReference type="GO" id="GO:0016740">
    <property type="term" value="F:transferase activity"/>
    <property type="evidence" value="ECO:0007669"/>
    <property type="project" value="UniProtKB-KW"/>
</dbReference>
<dbReference type="PANTHER" id="PTHR12526:SF638">
    <property type="entry name" value="SPORE COAT PROTEIN SA"/>
    <property type="match status" value="1"/>
</dbReference>
<feature type="domain" description="Glycosyltransferase subfamily 4-like N-terminal" evidence="2">
    <location>
        <begin position="13"/>
        <end position="175"/>
    </location>
</feature>
<keyword evidence="4" id="KW-1185">Reference proteome</keyword>
<proteinExistence type="predicted"/>
<dbReference type="Pfam" id="PF13439">
    <property type="entry name" value="Glyco_transf_4"/>
    <property type="match status" value="1"/>
</dbReference>